<name>A0A7W5V6M3_9ACTN</name>
<gene>
    <name evidence="9" type="ORF">FHR33_005969</name>
</gene>
<evidence type="ECO:0000256" key="2">
    <source>
        <dbReference type="ARBA" id="ARBA00006464"/>
    </source>
</evidence>
<dbReference type="PANTHER" id="PTHR30576">
    <property type="entry name" value="COLANIC BIOSYNTHESIS UDP-GLUCOSE LIPID CARRIER TRANSFERASE"/>
    <property type="match status" value="1"/>
</dbReference>
<evidence type="ECO:0000313" key="10">
    <source>
        <dbReference type="Proteomes" id="UP000579945"/>
    </source>
</evidence>
<evidence type="ECO:0000313" key="9">
    <source>
        <dbReference type="EMBL" id="MBB3730109.1"/>
    </source>
</evidence>
<dbReference type="NCBIfam" id="TIGR03025">
    <property type="entry name" value="EPS_sugtrans"/>
    <property type="match status" value="1"/>
</dbReference>
<dbReference type="GO" id="GO:0016020">
    <property type="term" value="C:membrane"/>
    <property type="evidence" value="ECO:0007669"/>
    <property type="project" value="UniProtKB-SubCell"/>
</dbReference>
<evidence type="ECO:0000256" key="5">
    <source>
        <dbReference type="ARBA" id="ARBA00022989"/>
    </source>
</evidence>
<keyword evidence="10" id="KW-1185">Reference proteome</keyword>
<feature type="transmembrane region" description="Helical" evidence="7">
    <location>
        <begin position="234"/>
        <end position="260"/>
    </location>
</feature>
<keyword evidence="4 7" id="KW-0812">Transmembrane</keyword>
<comment type="similarity">
    <text evidence="2">Belongs to the bacterial sugar transferase family.</text>
</comment>
<feature type="domain" description="Bacterial sugar transferase" evidence="8">
    <location>
        <begin position="232"/>
        <end position="413"/>
    </location>
</feature>
<evidence type="ECO:0000256" key="4">
    <source>
        <dbReference type="ARBA" id="ARBA00022692"/>
    </source>
</evidence>
<feature type="transmembrane region" description="Helical" evidence="7">
    <location>
        <begin position="51"/>
        <end position="67"/>
    </location>
</feature>
<keyword evidence="3 9" id="KW-0808">Transferase</keyword>
<keyword evidence="5 7" id="KW-1133">Transmembrane helix</keyword>
<evidence type="ECO:0000256" key="6">
    <source>
        <dbReference type="ARBA" id="ARBA00023136"/>
    </source>
</evidence>
<evidence type="ECO:0000259" key="8">
    <source>
        <dbReference type="Pfam" id="PF02397"/>
    </source>
</evidence>
<evidence type="ECO:0000256" key="3">
    <source>
        <dbReference type="ARBA" id="ARBA00022679"/>
    </source>
</evidence>
<dbReference type="PANTHER" id="PTHR30576:SF0">
    <property type="entry name" value="UNDECAPRENYL-PHOSPHATE N-ACETYLGALACTOSAMINYL 1-PHOSPHATE TRANSFERASE-RELATED"/>
    <property type="match status" value="1"/>
</dbReference>
<dbReference type="InterPro" id="IPR017475">
    <property type="entry name" value="EPS_sugar_tfrase"/>
</dbReference>
<comment type="caution">
    <text evidence="9">The sequence shown here is derived from an EMBL/GenBank/DDBJ whole genome shotgun (WGS) entry which is preliminary data.</text>
</comment>
<dbReference type="Gene3D" id="3.40.50.720">
    <property type="entry name" value="NAD(P)-binding Rossmann-like Domain"/>
    <property type="match status" value="1"/>
</dbReference>
<dbReference type="Pfam" id="PF13727">
    <property type="entry name" value="CoA_binding_3"/>
    <property type="match status" value="1"/>
</dbReference>
<evidence type="ECO:0000256" key="1">
    <source>
        <dbReference type="ARBA" id="ARBA00004141"/>
    </source>
</evidence>
<proteinExistence type="inferred from homology"/>
<dbReference type="Proteomes" id="UP000579945">
    <property type="component" value="Unassembled WGS sequence"/>
</dbReference>
<dbReference type="AlphaFoldDB" id="A0A7W5V6M3"/>
<dbReference type="Pfam" id="PF02397">
    <property type="entry name" value="Bac_transf"/>
    <property type="match status" value="1"/>
</dbReference>
<keyword evidence="6 7" id="KW-0472">Membrane</keyword>
<dbReference type="RefSeq" id="WP_183654321.1">
    <property type="nucleotide sequence ID" value="NZ_JACIBV010000001.1"/>
</dbReference>
<feature type="transmembrane region" description="Helical" evidence="7">
    <location>
        <begin position="20"/>
        <end position="39"/>
    </location>
</feature>
<reference evidence="9 10" key="1">
    <citation type="submission" date="2020-08" db="EMBL/GenBank/DDBJ databases">
        <title>Sequencing the genomes of 1000 actinobacteria strains.</title>
        <authorList>
            <person name="Klenk H.-P."/>
        </authorList>
    </citation>
    <scope>NUCLEOTIDE SEQUENCE [LARGE SCALE GENOMIC DNA]</scope>
    <source>
        <strain evidence="9 10">DSM 44320</strain>
    </source>
</reference>
<dbReference type="GO" id="GO:0016780">
    <property type="term" value="F:phosphotransferase activity, for other substituted phosphate groups"/>
    <property type="evidence" value="ECO:0007669"/>
    <property type="project" value="TreeGrafter"/>
</dbReference>
<comment type="subcellular location">
    <subcellularLocation>
        <location evidence="1">Membrane</location>
        <topology evidence="1">Multi-pass membrane protein</topology>
    </subcellularLocation>
</comment>
<dbReference type="GeneID" id="95392271"/>
<organism evidence="9 10">
    <name type="scientific">Nonomuraea dietziae</name>
    <dbReference type="NCBI Taxonomy" id="65515"/>
    <lineage>
        <taxon>Bacteria</taxon>
        <taxon>Bacillati</taxon>
        <taxon>Actinomycetota</taxon>
        <taxon>Actinomycetes</taxon>
        <taxon>Streptosporangiales</taxon>
        <taxon>Streptosporangiaceae</taxon>
        <taxon>Nonomuraea</taxon>
    </lineage>
</organism>
<accession>A0A7W5V6M3</accession>
<feature type="transmembrane region" description="Helical" evidence="7">
    <location>
        <begin position="73"/>
        <end position="93"/>
    </location>
</feature>
<dbReference type="InterPro" id="IPR003362">
    <property type="entry name" value="Bact_transf"/>
</dbReference>
<protein>
    <submittedName>
        <fullName evidence="9">Exopolysaccharide biosynthesis polyprenyl glycosylphosphotransferase</fullName>
    </submittedName>
</protein>
<dbReference type="EMBL" id="JACIBV010000001">
    <property type="protein sequence ID" value="MBB3730109.1"/>
    <property type="molecule type" value="Genomic_DNA"/>
</dbReference>
<evidence type="ECO:0000256" key="7">
    <source>
        <dbReference type="SAM" id="Phobius"/>
    </source>
</evidence>
<sequence>MSIDLACMTFSALMAGQTPWRVLLACVLVVAVNAAGRVYEPRILPSSLDRGFWLAGAGLVATLAAFWESASLTVAVIAAALFVFLAFCGRCVFQAAVRAARRRGGIKPAVVVGANPHGHRLASALLGFPEYGLLPIGFLDEETDRDTGPPVLGTPDDLAEIFHAHEVRAVVIAGREGQDLARAARELGCEVYLAPAPDDLVLDFAPLREHVRSFPLLRMRPDPQTRLTWPLKRALDIAVALVGLVISAPILAVCALLVRWEIGPGVLFRQRRVGCGGRPIELIKLRTLKPVDAHESATRWSIAHDRRLGPVGKALRKSSLDELPQLWNVLKGDMSIVGPRPERPYFVDQFSATTPGYRLRHRVPVGITGWAQIHGLRGDTSIEDRARFDNHYIDDWSLRTDFKIMLRTAWSLLRPGGS</sequence>